<comment type="caution">
    <text evidence="1">The sequence shown here is derived from an EMBL/GenBank/DDBJ whole genome shotgun (WGS) entry which is preliminary data.</text>
</comment>
<evidence type="ECO:0000313" key="2">
    <source>
        <dbReference type="Proteomes" id="UP000290204"/>
    </source>
</evidence>
<name>A0A4V1M829_9BACT</name>
<accession>A0A4V1M829</accession>
<organism evidence="1 2">
    <name type="scientific">Lacibacter luteus</name>
    <dbReference type="NCBI Taxonomy" id="2508719"/>
    <lineage>
        <taxon>Bacteria</taxon>
        <taxon>Pseudomonadati</taxon>
        <taxon>Bacteroidota</taxon>
        <taxon>Chitinophagia</taxon>
        <taxon>Chitinophagales</taxon>
        <taxon>Chitinophagaceae</taxon>
        <taxon>Lacibacter</taxon>
    </lineage>
</organism>
<dbReference type="EMBL" id="SDHW01000001">
    <property type="protein sequence ID" value="RXK62412.1"/>
    <property type="molecule type" value="Genomic_DNA"/>
</dbReference>
<keyword evidence="1" id="KW-0489">Methyltransferase</keyword>
<dbReference type="AlphaFoldDB" id="A0A4V1M829"/>
<sequence>MYSAFKIGKKFLHYYFTAANGKGHGVHSPFVFDLITKVLNDTTNHPAYTEVEEQRRLLLQNETVLTVEDFGAGSTKGLTKQRVVKQIAATSLKPKKYAQLLFRLVNYFQPKQILELGTSLGITTAYLAKANTNAVVTTMEGSAAIAAVAQEQFDALQLKNVNADTGNFDETLPELISKPESAFDFVFIDGNHRKEPTLRYFEQLLAKAINDTVFVFDDIHWSAEMEEAWEELKQHPQVTLTIDLFFIGLVFLRKEQKEREHFVIRF</sequence>
<dbReference type="OrthoDB" id="5464618at2"/>
<dbReference type="InterPro" id="IPR029063">
    <property type="entry name" value="SAM-dependent_MTases_sf"/>
</dbReference>
<evidence type="ECO:0000313" key="1">
    <source>
        <dbReference type="EMBL" id="RXK62412.1"/>
    </source>
</evidence>
<dbReference type="Gene3D" id="3.40.50.150">
    <property type="entry name" value="Vaccinia Virus protein VP39"/>
    <property type="match status" value="1"/>
</dbReference>
<dbReference type="CDD" id="cd02440">
    <property type="entry name" value="AdoMet_MTases"/>
    <property type="match status" value="1"/>
</dbReference>
<keyword evidence="1" id="KW-0808">Transferase</keyword>
<dbReference type="GO" id="GO:0032259">
    <property type="term" value="P:methylation"/>
    <property type="evidence" value="ECO:0007669"/>
    <property type="project" value="UniProtKB-KW"/>
</dbReference>
<gene>
    <name evidence="1" type="ORF">ESA94_05230</name>
</gene>
<keyword evidence="2" id="KW-1185">Reference proteome</keyword>
<reference evidence="1 2" key="1">
    <citation type="submission" date="2019-01" db="EMBL/GenBank/DDBJ databases">
        <title>Lacibacter sp. strain TTM-7.</title>
        <authorList>
            <person name="Chen W.-M."/>
        </authorList>
    </citation>
    <scope>NUCLEOTIDE SEQUENCE [LARGE SCALE GENOMIC DNA]</scope>
    <source>
        <strain evidence="1 2">TTM-7</strain>
    </source>
</reference>
<dbReference type="Proteomes" id="UP000290204">
    <property type="component" value="Unassembled WGS sequence"/>
</dbReference>
<dbReference type="RefSeq" id="WP_129129783.1">
    <property type="nucleotide sequence ID" value="NZ_SDHW01000001.1"/>
</dbReference>
<dbReference type="GO" id="GO:0008168">
    <property type="term" value="F:methyltransferase activity"/>
    <property type="evidence" value="ECO:0007669"/>
    <property type="project" value="UniProtKB-KW"/>
</dbReference>
<dbReference type="Pfam" id="PF13578">
    <property type="entry name" value="Methyltransf_24"/>
    <property type="match status" value="1"/>
</dbReference>
<proteinExistence type="predicted"/>
<dbReference type="SUPFAM" id="SSF53335">
    <property type="entry name" value="S-adenosyl-L-methionine-dependent methyltransferases"/>
    <property type="match status" value="1"/>
</dbReference>
<protein>
    <submittedName>
        <fullName evidence="1">Class I SAM-dependent methyltransferase</fullName>
    </submittedName>
</protein>